<dbReference type="AlphaFoldDB" id="A0A0B3YJH6"/>
<dbReference type="Pfam" id="PF01323">
    <property type="entry name" value="DSBA"/>
    <property type="match status" value="1"/>
</dbReference>
<dbReference type="Gene3D" id="3.40.30.10">
    <property type="entry name" value="Glutaredoxin"/>
    <property type="match status" value="1"/>
</dbReference>
<sequence length="225" mass="25130">MTADLQGAQNVRDGKRVTVNMVSDVVCPWCIVGYQRLQEAIKTLDNIEVDIKFHPFELNLNMPEEGQNLREHIMEKYGISEQQSAQNRARLVEAGEQLGFSFNFTDDSRMQNTFKAHQLIHFAAENGLEEDMKLSLFNAYFTDGKDVNDLGVLVELAECVGLDKTEAEAVIKSEKYAQVVREEETLWMQRGIQSVPTFVIGNQGVAGAQEPATLAAFIAQAASQQ</sequence>
<dbReference type="InterPro" id="IPR001853">
    <property type="entry name" value="DSBA-like_thioredoxin_dom"/>
</dbReference>
<dbReference type="RefSeq" id="WP_039216474.1">
    <property type="nucleotide sequence ID" value="NZ_JWLW01000003.1"/>
</dbReference>
<accession>A0A0B3YJH6</accession>
<gene>
    <name evidence="2" type="ORF">RJ41_01810</name>
</gene>
<dbReference type="PANTHER" id="PTHR13887:SF41">
    <property type="entry name" value="THIOREDOXIN SUPERFAMILY PROTEIN"/>
    <property type="match status" value="1"/>
</dbReference>
<dbReference type="OrthoDB" id="9799122at2"/>
<reference evidence="2 3" key="1">
    <citation type="submission" date="2014-12" db="EMBL/GenBank/DDBJ databases">
        <title>Genome sequencing of Alteromonas marina AD001.</title>
        <authorList>
            <person name="Adrian T.G.S."/>
            <person name="Chan K.G."/>
        </authorList>
    </citation>
    <scope>NUCLEOTIDE SEQUENCE [LARGE SCALE GENOMIC DNA]</scope>
    <source>
        <strain evidence="2 3">AD001</strain>
    </source>
</reference>
<dbReference type="InterPro" id="IPR036249">
    <property type="entry name" value="Thioredoxin-like_sf"/>
</dbReference>
<organism evidence="2 3">
    <name type="scientific">Alteromonas marina</name>
    <dbReference type="NCBI Taxonomy" id="203795"/>
    <lineage>
        <taxon>Bacteria</taxon>
        <taxon>Pseudomonadati</taxon>
        <taxon>Pseudomonadota</taxon>
        <taxon>Gammaproteobacteria</taxon>
        <taxon>Alteromonadales</taxon>
        <taxon>Alteromonadaceae</taxon>
        <taxon>Alteromonas/Salinimonas group</taxon>
        <taxon>Alteromonas</taxon>
    </lineage>
</organism>
<proteinExistence type="predicted"/>
<comment type="caution">
    <text evidence="2">The sequence shown here is derived from an EMBL/GenBank/DDBJ whole genome shotgun (WGS) entry which is preliminary data.</text>
</comment>
<protein>
    <submittedName>
        <fullName evidence="2">DSBA oxidoreductase</fullName>
    </submittedName>
</protein>
<evidence type="ECO:0000313" key="3">
    <source>
        <dbReference type="Proteomes" id="UP000031197"/>
    </source>
</evidence>
<dbReference type="SUPFAM" id="SSF52833">
    <property type="entry name" value="Thioredoxin-like"/>
    <property type="match status" value="1"/>
</dbReference>
<dbReference type="CDD" id="cd03024">
    <property type="entry name" value="DsbA_FrnE"/>
    <property type="match status" value="1"/>
</dbReference>
<dbReference type="EMBL" id="JWLW01000003">
    <property type="protein sequence ID" value="KHT57398.1"/>
    <property type="molecule type" value="Genomic_DNA"/>
</dbReference>
<feature type="domain" description="DSBA-like thioredoxin" evidence="1">
    <location>
        <begin position="18"/>
        <end position="218"/>
    </location>
</feature>
<name>A0A0B3YJH6_9ALTE</name>
<evidence type="ECO:0000313" key="2">
    <source>
        <dbReference type="EMBL" id="KHT57398.1"/>
    </source>
</evidence>
<keyword evidence="3" id="KW-1185">Reference proteome</keyword>
<dbReference type="PANTHER" id="PTHR13887">
    <property type="entry name" value="GLUTATHIONE S-TRANSFERASE KAPPA"/>
    <property type="match status" value="1"/>
</dbReference>
<evidence type="ECO:0000259" key="1">
    <source>
        <dbReference type="Pfam" id="PF01323"/>
    </source>
</evidence>
<dbReference type="Proteomes" id="UP000031197">
    <property type="component" value="Unassembled WGS sequence"/>
</dbReference>
<dbReference type="GO" id="GO:0016491">
    <property type="term" value="F:oxidoreductase activity"/>
    <property type="evidence" value="ECO:0007669"/>
    <property type="project" value="InterPro"/>
</dbReference>